<dbReference type="SUPFAM" id="SSF53187">
    <property type="entry name" value="Zn-dependent exopeptidases"/>
    <property type="match status" value="1"/>
</dbReference>
<keyword evidence="7" id="KW-1185">Reference proteome</keyword>
<keyword evidence="4" id="KW-0812">Transmembrane</keyword>
<evidence type="ECO:0000313" key="7">
    <source>
        <dbReference type="Proteomes" id="UP000282837"/>
    </source>
</evidence>
<dbReference type="SMART" id="SM00646">
    <property type="entry name" value="Ami_3"/>
    <property type="match status" value="1"/>
</dbReference>
<keyword evidence="4" id="KW-0472">Membrane</keyword>
<feature type="transmembrane region" description="Helical" evidence="4">
    <location>
        <begin position="44"/>
        <end position="66"/>
    </location>
</feature>
<dbReference type="Gene3D" id="3.40.630.40">
    <property type="entry name" value="Zn-dependent exopeptidases"/>
    <property type="match status" value="1"/>
</dbReference>
<dbReference type="Pfam" id="PF01520">
    <property type="entry name" value="Amidase_3"/>
    <property type="match status" value="1"/>
</dbReference>
<accession>A0A437N1E9</accession>
<dbReference type="GO" id="GO:0009253">
    <property type="term" value="P:peptidoglycan catabolic process"/>
    <property type="evidence" value="ECO:0007669"/>
    <property type="project" value="InterPro"/>
</dbReference>
<dbReference type="Proteomes" id="UP000282837">
    <property type="component" value="Unassembled WGS sequence"/>
</dbReference>
<evidence type="ECO:0000259" key="5">
    <source>
        <dbReference type="SMART" id="SM00646"/>
    </source>
</evidence>
<protein>
    <recommendedName>
        <fullName evidence="2">N-acetylmuramoyl-L-alanine amidase</fullName>
        <ecNumber evidence="2">3.5.1.28</ecNumber>
    </recommendedName>
</protein>
<name>A0A437N1E9_9SPHN</name>
<dbReference type="PANTHER" id="PTHR30404:SF0">
    <property type="entry name" value="N-ACETYLMURAMOYL-L-ALANINE AMIDASE AMIC"/>
    <property type="match status" value="1"/>
</dbReference>
<evidence type="ECO:0000256" key="1">
    <source>
        <dbReference type="ARBA" id="ARBA00001561"/>
    </source>
</evidence>
<dbReference type="OrthoDB" id="9806267at2"/>
<dbReference type="AlphaFoldDB" id="A0A437N1E9"/>
<keyword evidence="4" id="KW-1133">Transmembrane helix</keyword>
<dbReference type="GO" id="GO:0008745">
    <property type="term" value="F:N-acetylmuramoyl-L-alanine amidase activity"/>
    <property type="evidence" value="ECO:0007669"/>
    <property type="project" value="UniProtKB-EC"/>
</dbReference>
<gene>
    <name evidence="6" type="ORF">EOE18_14260</name>
</gene>
<evidence type="ECO:0000313" key="6">
    <source>
        <dbReference type="EMBL" id="RVU03738.1"/>
    </source>
</evidence>
<proteinExistence type="predicted"/>
<evidence type="ECO:0000256" key="4">
    <source>
        <dbReference type="SAM" id="Phobius"/>
    </source>
</evidence>
<evidence type="ECO:0000256" key="2">
    <source>
        <dbReference type="ARBA" id="ARBA00011901"/>
    </source>
</evidence>
<evidence type="ECO:0000256" key="3">
    <source>
        <dbReference type="ARBA" id="ARBA00022801"/>
    </source>
</evidence>
<organism evidence="6 7">
    <name type="scientific">Novosphingobium umbonatum</name>
    <dbReference type="NCBI Taxonomy" id="1908524"/>
    <lineage>
        <taxon>Bacteria</taxon>
        <taxon>Pseudomonadati</taxon>
        <taxon>Pseudomonadota</taxon>
        <taxon>Alphaproteobacteria</taxon>
        <taxon>Sphingomonadales</taxon>
        <taxon>Sphingomonadaceae</taxon>
        <taxon>Novosphingobium</taxon>
    </lineage>
</organism>
<dbReference type="GO" id="GO:0030288">
    <property type="term" value="C:outer membrane-bounded periplasmic space"/>
    <property type="evidence" value="ECO:0007669"/>
    <property type="project" value="TreeGrafter"/>
</dbReference>
<dbReference type="CDD" id="cd02696">
    <property type="entry name" value="MurNAc-LAA"/>
    <property type="match status" value="1"/>
</dbReference>
<comment type="catalytic activity">
    <reaction evidence="1">
        <text>Hydrolyzes the link between N-acetylmuramoyl residues and L-amino acid residues in certain cell-wall glycopeptides.</text>
        <dbReference type="EC" id="3.5.1.28"/>
    </reaction>
</comment>
<dbReference type="PANTHER" id="PTHR30404">
    <property type="entry name" value="N-ACETYLMURAMOYL-L-ALANINE AMIDASE"/>
    <property type="match status" value="1"/>
</dbReference>
<dbReference type="EC" id="3.5.1.28" evidence="2"/>
<dbReference type="InterPro" id="IPR050695">
    <property type="entry name" value="N-acetylmuramoyl_amidase_3"/>
</dbReference>
<dbReference type="RefSeq" id="WP_127710696.1">
    <property type="nucleotide sequence ID" value="NZ_SACO01000012.1"/>
</dbReference>
<sequence>MPFASDSARPIALPDGAGPVQAVAQDVEGQGRELVPVLGWRRGLVLGLVAFAPLLTLGAVVAVNMAMGQSTFPPSYAARIELPANAVQIGLPSIEGPADPTRPLVVIDAGHGGHDPGAHGPASGGGTHIEKDMTLALALALRDQLLAKGGVRVALTRSSDRYLLLEERSGIARRMKADLFISIHADSAEVEGASGATIYTLSQRGSSEEAERLANAENRADTVNGVPLAQTSSSVSAILVDLAQRHVAELADDFVKLVLREGEGHIAFRANPVQSAAFVVLKSPDVPSVLFEAGYITNPTDAERLHSPQGRKEFASATAQAIRLFFVRERSAEVLPAGM</sequence>
<feature type="domain" description="MurNAc-LAA" evidence="5">
    <location>
        <begin position="169"/>
        <end position="323"/>
    </location>
</feature>
<dbReference type="InterPro" id="IPR002508">
    <property type="entry name" value="MurNAc-LAA_cat"/>
</dbReference>
<comment type="caution">
    <text evidence="6">The sequence shown here is derived from an EMBL/GenBank/DDBJ whole genome shotgun (WGS) entry which is preliminary data.</text>
</comment>
<reference evidence="6 7" key="1">
    <citation type="submission" date="2019-01" db="EMBL/GenBank/DDBJ databases">
        <authorList>
            <person name="Chen W.-M."/>
        </authorList>
    </citation>
    <scope>NUCLEOTIDE SEQUENCE [LARGE SCALE GENOMIC DNA]</scope>
    <source>
        <strain evidence="6 7">FSY-9</strain>
    </source>
</reference>
<keyword evidence="3" id="KW-0378">Hydrolase</keyword>
<dbReference type="EMBL" id="SACO01000012">
    <property type="protein sequence ID" value="RVU03738.1"/>
    <property type="molecule type" value="Genomic_DNA"/>
</dbReference>